<dbReference type="InterPro" id="IPR050148">
    <property type="entry name" value="Terpene_synthase-like"/>
</dbReference>
<dbReference type="InterPro" id="IPR001906">
    <property type="entry name" value="Terpene_synth_N"/>
</dbReference>
<dbReference type="GO" id="GO:0016102">
    <property type="term" value="P:diterpenoid biosynthetic process"/>
    <property type="evidence" value="ECO:0007669"/>
    <property type="project" value="InterPro"/>
</dbReference>
<evidence type="ECO:0000256" key="3">
    <source>
        <dbReference type="ARBA" id="ARBA00023239"/>
    </source>
</evidence>
<dbReference type="FunFam" id="1.50.10.130:FF:000001">
    <property type="entry name" value="Isoprene synthase, chloroplastic"/>
    <property type="match status" value="1"/>
</dbReference>
<evidence type="ECO:0000313" key="6">
    <source>
        <dbReference type="EMBL" id="KAK9137640.1"/>
    </source>
</evidence>
<dbReference type="PANTHER" id="PTHR31225:SF93">
    <property type="entry name" value="ALPHA-HUMULENE_(-)-(E)-BETA-CARYOPHYLLENE SYNTHASE"/>
    <property type="match status" value="1"/>
</dbReference>
<feature type="domain" description="Terpene synthase N-terminal" evidence="4">
    <location>
        <begin position="219"/>
        <end position="385"/>
    </location>
</feature>
<dbReference type="AlphaFoldDB" id="A0AAP0JRD2"/>
<evidence type="ECO:0000259" key="4">
    <source>
        <dbReference type="Pfam" id="PF01397"/>
    </source>
</evidence>
<dbReference type="SUPFAM" id="SSF48576">
    <property type="entry name" value="Terpenoid synthases"/>
    <property type="match status" value="1"/>
</dbReference>
<dbReference type="InterPro" id="IPR034741">
    <property type="entry name" value="Terpene_cyclase-like_1_C"/>
</dbReference>
<keyword evidence="2" id="KW-0460">Magnesium</keyword>
<dbReference type="SFLD" id="SFLDG01019">
    <property type="entry name" value="Terpene_Cyclase_Like_1_C_Termi"/>
    <property type="match status" value="1"/>
</dbReference>
<dbReference type="CDD" id="cd00684">
    <property type="entry name" value="Terpene_cyclase_plant_C1"/>
    <property type="match status" value="1"/>
</dbReference>
<dbReference type="InterPro" id="IPR008930">
    <property type="entry name" value="Terpenoid_cyclase/PrenylTrfase"/>
</dbReference>
<dbReference type="InterPro" id="IPR005630">
    <property type="entry name" value="Terpene_synthase_metal-bd"/>
</dbReference>
<accession>A0AAP0JRD2</accession>
<dbReference type="SFLD" id="SFLDS00005">
    <property type="entry name" value="Isoprenoid_Synthase_Type_I"/>
    <property type="match status" value="1"/>
</dbReference>
<dbReference type="GO" id="GO:0000287">
    <property type="term" value="F:magnesium ion binding"/>
    <property type="evidence" value="ECO:0007669"/>
    <property type="project" value="InterPro"/>
</dbReference>
<dbReference type="EMBL" id="JBBNAE010000003">
    <property type="protein sequence ID" value="KAK9137640.1"/>
    <property type="molecule type" value="Genomic_DNA"/>
</dbReference>
<evidence type="ECO:0000256" key="1">
    <source>
        <dbReference type="ARBA" id="ARBA00022723"/>
    </source>
</evidence>
<dbReference type="InterPro" id="IPR044814">
    <property type="entry name" value="Terpene_cyclase_plant_C1"/>
</dbReference>
<gene>
    <name evidence="6" type="ORF">Sjap_008234</name>
</gene>
<evidence type="ECO:0000259" key="5">
    <source>
        <dbReference type="Pfam" id="PF03936"/>
    </source>
</evidence>
<dbReference type="InterPro" id="IPR008949">
    <property type="entry name" value="Isoprenoid_synthase_dom_sf"/>
</dbReference>
<dbReference type="Proteomes" id="UP001417504">
    <property type="component" value="Unassembled WGS sequence"/>
</dbReference>
<dbReference type="Gene3D" id="1.50.10.130">
    <property type="entry name" value="Terpene synthase, N-terminal domain"/>
    <property type="match status" value="1"/>
</dbReference>
<keyword evidence="1" id="KW-0479">Metal-binding</keyword>
<comment type="caution">
    <text evidence="6">The sequence shown here is derived from an EMBL/GenBank/DDBJ whole genome shotgun (WGS) entry which is preliminary data.</text>
</comment>
<organism evidence="6 7">
    <name type="scientific">Stephania japonica</name>
    <dbReference type="NCBI Taxonomy" id="461633"/>
    <lineage>
        <taxon>Eukaryota</taxon>
        <taxon>Viridiplantae</taxon>
        <taxon>Streptophyta</taxon>
        <taxon>Embryophyta</taxon>
        <taxon>Tracheophyta</taxon>
        <taxon>Spermatophyta</taxon>
        <taxon>Magnoliopsida</taxon>
        <taxon>Ranunculales</taxon>
        <taxon>Menispermaceae</taxon>
        <taxon>Menispermoideae</taxon>
        <taxon>Cissampelideae</taxon>
        <taxon>Stephania</taxon>
    </lineage>
</organism>
<keyword evidence="3" id="KW-0456">Lyase</keyword>
<dbReference type="PANTHER" id="PTHR31225">
    <property type="entry name" value="OS04G0344100 PROTEIN-RELATED"/>
    <property type="match status" value="1"/>
</dbReference>
<name>A0AAP0JRD2_9MAGN</name>
<protein>
    <submittedName>
        <fullName evidence="6">Uncharacterized protein</fullName>
    </submittedName>
</protein>
<evidence type="ECO:0000256" key="2">
    <source>
        <dbReference type="ARBA" id="ARBA00022842"/>
    </source>
</evidence>
<evidence type="ECO:0000313" key="7">
    <source>
        <dbReference type="Proteomes" id="UP001417504"/>
    </source>
</evidence>
<dbReference type="FunFam" id="1.10.600.10:FF:000007">
    <property type="entry name" value="Isoprene synthase, chloroplastic"/>
    <property type="match status" value="1"/>
</dbReference>
<dbReference type="SUPFAM" id="SSF48239">
    <property type="entry name" value="Terpenoid cyclases/Protein prenyltransferases"/>
    <property type="match status" value="1"/>
</dbReference>
<feature type="domain" description="Terpene synthase metal-binding" evidence="5">
    <location>
        <begin position="443"/>
        <end position="683"/>
    </location>
</feature>
<dbReference type="Pfam" id="PF01397">
    <property type="entry name" value="Terpene_synth"/>
    <property type="match status" value="1"/>
</dbReference>
<proteinExistence type="predicted"/>
<dbReference type="GO" id="GO:0010333">
    <property type="term" value="F:terpene synthase activity"/>
    <property type="evidence" value="ECO:0007669"/>
    <property type="project" value="InterPro"/>
</dbReference>
<dbReference type="Gene3D" id="1.10.600.10">
    <property type="entry name" value="Farnesyl Diphosphate Synthase"/>
    <property type="match status" value="1"/>
</dbReference>
<dbReference type="InterPro" id="IPR036965">
    <property type="entry name" value="Terpene_synth_N_sf"/>
</dbReference>
<reference evidence="6 7" key="1">
    <citation type="submission" date="2024-01" db="EMBL/GenBank/DDBJ databases">
        <title>Genome assemblies of Stephania.</title>
        <authorList>
            <person name="Yang L."/>
        </authorList>
    </citation>
    <scope>NUCLEOTIDE SEQUENCE [LARGE SCALE GENOMIC DNA]</scope>
    <source>
        <strain evidence="6">QJT</strain>
        <tissue evidence="6">Leaf</tissue>
    </source>
</reference>
<sequence>MAASSAIVFAKIAPPKQPPTAKPNPSPKSLFLHLNRNPNFTAPKSPFPGLLRTNCIANGGFSSSNLGKLIVANDPLSSVAESVVVFLAFLALPLLLFLADVDAALAFVVTPPRKLRAGTSSPPSGTLVDFPSIGSYLDPFRYPEKSPIRSEDSNKIWEKLGSGRHEGFPLAAPPLNPHDAPHGVGTIQLDLARLYTDKMFSDASEADGNKRKSANFHGSAIHASLDEVEKLKDKVRKFLKEVQNDEPSKVLNLIDALQRLGVSYHFEIEIEEAMKHINDHEIILSFLNDDRLHDVALCFRLLRQGGYNLSSDVFTKFQDDKGDFKSSLMVDVKGMLSLYDAAHVRFHGEDVLEKALIFTTTNLTSMMKSSTFTCSPIGRQVQHSLEQPFHKGIPRLEARRFISLYQENDAKWNDIVRKLAKLDFKLVQALHRQELCDISRWWKKLDFALKLPFARDRLVECYFWIVGTYFEPSYALARLFLTKVIVLTSVVDDIYDTYGTIDELKLFTDAFERWDSSCVNQLPGYMKVCYQTILDEYDEMDAVMNKEECSYHVYYAKEAMKDLVRAYLVEAKWYHEDRYIPKIEEYLSNGLVSSAYYMLATTSLVGMGKIISKEVFEWMRGAPKPLRASSLIARLINDLGSHQFEQRRGHVASAVECFMKEYGASKQEACNEINKMVEEAWKDVNEGCLTRSTVIPRPLLMAILNLTRVVLVIYKNEEDTYTHSDTRMKENVAILFIDPIDP</sequence>
<keyword evidence="7" id="KW-1185">Reference proteome</keyword>
<dbReference type="Pfam" id="PF03936">
    <property type="entry name" value="Terpene_synth_C"/>
    <property type="match status" value="1"/>
</dbReference>